<accession>A0A1M6V6A5</accession>
<comment type="similarity">
    <text evidence="2">Belongs to the EamA transporter family.</text>
</comment>
<dbReference type="PANTHER" id="PTHR32322">
    <property type="entry name" value="INNER MEMBRANE TRANSPORTER"/>
    <property type="match status" value="1"/>
</dbReference>
<feature type="domain" description="EamA" evidence="7">
    <location>
        <begin position="152"/>
        <end position="288"/>
    </location>
</feature>
<dbReference type="RefSeq" id="WP_072799161.1">
    <property type="nucleotide sequence ID" value="NZ_FRAQ01000003.1"/>
</dbReference>
<evidence type="ECO:0000256" key="1">
    <source>
        <dbReference type="ARBA" id="ARBA00004141"/>
    </source>
</evidence>
<keyword evidence="5 6" id="KW-0472">Membrane</keyword>
<keyword evidence="3 6" id="KW-0812">Transmembrane</keyword>
<evidence type="ECO:0000256" key="5">
    <source>
        <dbReference type="ARBA" id="ARBA00023136"/>
    </source>
</evidence>
<dbReference type="EMBL" id="FRAQ01000003">
    <property type="protein sequence ID" value="SHK77013.1"/>
    <property type="molecule type" value="Genomic_DNA"/>
</dbReference>
<feature type="transmembrane region" description="Helical" evidence="6">
    <location>
        <begin position="270"/>
        <end position="289"/>
    </location>
</feature>
<evidence type="ECO:0000256" key="3">
    <source>
        <dbReference type="ARBA" id="ARBA00022692"/>
    </source>
</evidence>
<dbReference type="Pfam" id="PF00892">
    <property type="entry name" value="EamA"/>
    <property type="match status" value="2"/>
</dbReference>
<feature type="transmembrane region" description="Helical" evidence="6">
    <location>
        <begin position="246"/>
        <end position="264"/>
    </location>
</feature>
<evidence type="ECO:0000313" key="8">
    <source>
        <dbReference type="EMBL" id="SHK77013.1"/>
    </source>
</evidence>
<dbReference type="OrthoDB" id="2352272at2"/>
<feature type="transmembrane region" description="Helical" evidence="6">
    <location>
        <begin position="66"/>
        <end position="87"/>
    </location>
</feature>
<dbReference type="InterPro" id="IPR000620">
    <property type="entry name" value="EamA_dom"/>
</dbReference>
<organism evidence="8 9">
    <name type="scientific">Marinobacter antarcticus</name>
    <dbReference type="NCBI Taxonomy" id="564117"/>
    <lineage>
        <taxon>Bacteria</taxon>
        <taxon>Pseudomonadati</taxon>
        <taxon>Pseudomonadota</taxon>
        <taxon>Gammaproteobacteria</taxon>
        <taxon>Pseudomonadales</taxon>
        <taxon>Marinobacteraceae</taxon>
        <taxon>Marinobacter</taxon>
    </lineage>
</organism>
<dbReference type="InterPro" id="IPR037185">
    <property type="entry name" value="EmrE-like"/>
</dbReference>
<feature type="domain" description="EamA" evidence="7">
    <location>
        <begin position="8"/>
        <end position="137"/>
    </location>
</feature>
<comment type="subcellular location">
    <subcellularLocation>
        <location evidence="1">Membrane</location>
        <topology evidence="1">Multi-pass membrane protein</topology>
    </subcellularLocation>
</comment>
<feature type="transmembrane region" description="Helical" evidence="6">
    <location>
        <begin position="213"/>
        <end position="239"/>
    </location>
</feature>
<evidence type="ECO:0000313" key="9">
    <source>
        <dbReference type="Proteomes" id="UP000184497"/>
    </source>
</evidence>
<evidence type="ECO:0000256" key="4">
    <source>
        <dbReference type="ARBA" id="ARBA00022989"/>
    </source>
</evidence>
<protein>
    <submittedName>
        <fullName evidence="8">Permease of the drug/metabolite transporter (DMT) superfamily</fullName>
    </submittedName>
</protein>
<keyword evidence="9" id="KW-1185">Reference proteome</keyword>
<name>A0A1M6V6A5_9GAMM</name>
<evidence type="ECO:0000256" key="2">
    <source>
        <dbReference type="ARBA" id="ARBA00007362"/>
    </source>
</evidence>
<feature type="transmembrane region" description="Helical" evidence="6">
    <location>
        <begin position="93"/>
        <end position="114"/>
    </location>
</feature>
<dbReference type="AlphaFoldDB" id="A0A1M6V6A5"/>
<dbReference type="Proteomes" id="UP000184497">
    <property type="component" value="Unassembled WGS sequence"/>
</dbReference>
<feature type="transmembrane region" description="Helical" evidence="6">
    <location>
        <begin position="7"/>
        <end position="24"/>
    </location>
</feature>
<feature type="transmembrane region" description="Helical" evidence="6">
    <location>
        <begin position="36"/>
        <end position="54"/>
    </location>
</feature>
<dbReference type="GO" id="GO:0016020">
    <property type="term" value="C:membrane"/>
    <property type="evidence" value="ECO:0007669"/>
    <property type="project" value="UniProtKB-SubCell"/>
</dbReference>
<keyword evidence="4 6" id="KW-1133">Transmembrane helix</keyword>
<feature type="transmembrane region" description="Helical" evidence="6">
    <location>
        <begin position="151"/>
        <end position="172"/>
    </location>
</feature>
<evidence type="ECO:0000259" key="7">
    <source>
        <dbReference type="Pfam" id="PF00892"/>
    </source>
</evidence>
<gene>
    <name evidence="8" type="ORF">SAMN05216369_3117</name>
</gene>
<dbReference type="InterPro" id="IPR050638">
    <property type="entry name" value="AA-Vitamin_Transporters"/>
</dbReference>
<reference evidence="9" key="1">
    <citation type="submission" date="2016-11" db="EMBL/GenBank/DDBJ databases">
        <authorList>
            <person name="Varghese N."/>
            <person name="Submissions S."/>
        </authorList>
    </citation>
    <scope>NUCLEOTIDE SEQUENCE [LARGE SCALE GENOMIC DNA]</scope>
    <source>
        <strain evidence="9">CGMCC 1.10835</strain>
    </source>
</reference>
<dbReference type="SUPFAM" id="SSF103481">
    <property type="entry name" value="Multidrug resistance efflux transporter EmrE"/>
    <property type="match status" value="2"/>
</dbReference>
<dbReference type="STRING" id="564117.SAMN05216369_3117"/>
<sequence>MLTNTFVLYLSTVLIWGSTFIAIPLQLGEVPGDVSIAYRFGLAALVLMVWCHVTRRNMKFGVRQHLWMAGQGLMLFGFNYMLVYQAAADITSGLIAVVFSTIIVMNIVNGALFFGNRVSRTVIVGAAFGLVGICLVFLPEIRALDADGATLRAIILSLVGTFITSFGNMLSVRNQSSKLPIMQSNAYGMAYGALVLALIAWGRGELFVFEASWTYTGSLIYLALVGSVLGFGSFLTLLGRIGPERAAYCMVLFPVVALALSTVFENYHWTGEAVAGVSLVLAGNLLVIMPKEQLQRVLRIVRPALSRTIESAPRDDGQ</sequence>
<feature type="transmembrane region" description="Helical" evidence="6">
    <location>
        <begin position="184"/>
        <end position="201"/>
    </location>
</feature>
<proteinExistence type="inferred from homology"/>
<dbReference type="PANTHER" id="PTHR32322:SF2">
    <property type="entry name" value="EAMA DOMAIN-CONTAINING PROTEIN"/>
    <property type="match status" value="1"/>
</dbReference>
<feature type="transmembrane region" description="Helical" evidence="6">
    <location>
        <begin position="121"/>
        <end position="139"/>
    </location>
</feature>
<evidence type="ECO:0000256" key="6">
    <source>
        <dbReference type="SAM" id="Phobius"/>
    </source>
</evidence>